<accession>A0A9N8Z1Y9</accession>
<keyword evidence="2" id="KW-1185">Reference proteome</keyword>
<gene>
    <name evidence="1" type="ORF">CPELLU_LOCUS711</name>
</gene>
<comment type="caution">
    <text evidence="1">The sequence shown here is derived from an EMBL/GenBank/DDBJ whole genome shotgun (WGS) entry which is preliminary data.</text>
</comment>
<organism evidence="1 2">
    <name type="scientific">Cetraspora pellucida</name>
    <dbReference type="NCBI Taxonomy" id="1433469"/>
    <lineage>
        <taxon>Eukaryota</taxon>
        <taxon>Fungi</taxon>
        <taxon>Fungi incertae sedis</taxon>
        <taxon>Mucoromycota</taxon>
        <taxon>Glomeromycotina</taxon>
        <taxon>Glomeromycetes</taxon>
        <taxon>Diversisporales</taxon>
        <taxon>Gigasporaceae</taxon>
        <taxon>Cetraspora</taxon>
    </lineage>
</organism>
<sequence length="118" mass="13956">MEQQLVVGRIHLDFSVAYLRERSKIISTKEDTSSVQVFKKEIEIDRAGVRQLKNNRGNKVNIDKKREARFFAKGVFSISCFKARFKKISYGYRFEKIRPSAVKEDLLVQRFRRIIKNN</sequence>
<reference evidence="1" key="1">
    <citation type="submission" date="2021-06" db="EMBL/GenBank/DDBJ databases">
        <authorList>
            <person name="Kallberg Y."/>
            <person name="Tangrot J."/>
            <person name="Rosling A."/>
        </authorList>
    </citation>
    <scope>NUCLEOTIDE SEQUENCE</scope>
    <source>
        <strain evidence="1">FL966</strain>
    </source>
</reference>
<evidence type="ECO:0000313" key="1">
    <source>
        <dbReference type="EMBL" id="CAG8462963.1"/>
    </source>
</evidence>
<evidence type="ECO:0000313" key="2">
    <source>
        <dbReference type="Proteomes" id="UP000789759"/>
    </source>
</evidence>
<dbReference type="AlphaFoldDB" id="A0A9N8Z1Y9"/>
<protein>
    <submittedName>
        <fullName evidence="1">12839_t:CDS:1</fullName>
    </submittedName>
</protein>
<proteinExistence type="predicted"/>
<dbReference type="EMBL" id="CAJVQA010000217">
    <property type="protein sequence ID" value="CAG8462963.1"/>
    <property type="molecule type" value="Genomic_DNA"/>
</dbReference>
<name>A0A9N8Z1Y9_9GLOM</name>
<dbReference type="Proteomes" id="UP000789759">
    <property type="component" value="Unassembled WGS sequence"/>
</dbReference>